<evidence type="ECO:0000256" key="1">
    <source>
        <dbReference type="SAM" id="MobiDB-lite"/>
    </source>
</evidence>
<accession>A0ABR6ELI0</accession>
<name>A0ABR6ELI0_9ACTN</name>
<feature type="compositionally biased region" description="Low complexity" evidence="1">
    <location>
        <begin position="41"/>
        <end position="50"/>
    </location>
</feature>
<evidence type="ECO:0000313" key="2">
    <source>
        <dbReference type="EMBL" id="MBB1245972.1"/>
    </source>
</evidence>
<dbReference type="RefSeq" id="WP_182857255.1">
    <property type="nucleotide sequence ID" value="NZ_WMLF01000380.1"/>
</dbReference>
<keyword evidence="3" id="KW-1185">Reference proteome</keyword>
<dbReference type="Proteomes" id="UP000766698">
    <property type="component" value="Unassembled WGS sequence"/>
</dbReference>
<organism evidence="2 3">
    <name type="scientific">Streptomyces durbertensis</name>
    <dbReference type="NCBI Taxonomy" id="2448886"/>
    <lineage>
        <taxon>Bacteria</taxon>
        <taxon>Bacillati</taxon>
        <taxon>Actinomycetota</taxon>
        <taxon>Actinomycetes</taxon>
        <taxon>Kitasatosporales</taxon>
        <taxon>Streptomycetaceae</taxon>
        <taxon>Streptomyces</taxon>
    </lineage>
</organism>
<reference evidence="3" key="1">
    <citation type="journal article" date="2020" name="Syst. Appl. Microbiol.">
        <title>Streptomyces alkaliterrae sp. nov., isolated from an alkaline soil, and emended descriptions of Streptomyces alkaliphilus, Streptomyces calidiresistens and Streptomyces durbertensis.</title>
        <authorList>
            <person name="Swiecimska M."/>
            <person name="Golinska P."/>
            <person name="Nouioui I."/>
            <person name="Wypij M."/>
            <person name="Rai M."/>
            <person name="Sangal V."/>
            <person name="Goodfellow M."/>
        </authorList>
    </citation>
    <scope>NUCLEOTIDE SEQUENCE [LARGE SCALE GENOMIC DNA]</scope>
    <source>
        <strain evidence="3">DSM 104538</strain>
    </source>
</reference>
<sequence length="113" mass="12546">MSDELHVNTDELRRLGASFSTHAYDLGRHLSDFRRRTDLEAAAPPAGAAPLTEHPAGAEQVSYAELSEMAEEAGRLVGELRDKLEEIGGGLRATARNSDDVYEEFVERYREAR</sequence>
<evidence type="ECO:0000313" key="3">
    <source>
        <dbReference type="Proteomes" id="UP000766698"/>
    </source>
</evidence>
<protein>
    <submittedName>
        <fullName evidence="2">Uncharacterized protein</fullName>
    </submittedName>
</protein>
<proteinExistence type="predicted"/>
<comment type="caution">
    <text evidence="2">The sequence shown here is derived from an EMBL/GenBank/DDBJ whole genome shotgun (WGS) entry which is preliminary data.</text>
</comment>
<gene>
    <name evidence="2" type="ORF">GL263_20805</name>
</gene>
<feature type="region of interest" description="Disordered" evidence="1">
    <location>
        <begin position="37"/>
        <end position="56"/>
    </location>
</feature>
<dbReference type="EMBL" id="WMLF01000380">
    <property type="protein sequence ID" value="MBB1245972.1"/>
    <property type="molecule type" value="Genomic_DNA"/>
</dbReference>